<dbReference type="AlphaFoldDB" id="A0A1N6M5E0"/>
<gene>
    <name evidence="2" type="ORF">VSP9026_02376</name>
</gene>
<reference evidence="2 3" key="1">
    <citation type="submission" date="2016-12" db="EMBL/GenBank/DDBJ databases">
        <authorList>
            <person name="Song W.-J."/>
            <person name="Kurnit D.M."/>
        </authorList>
    </citation>
    <scope>NUCLEOTIDE SEQUENCE [LARGE SCALE GENOMIC DNA]</scope>
    <source>
        <strain evidence="2 3">CECT 9026</strain>
    </source>
</reference>
<sequence>MKILSYILSIITFFVASSCFANSDKQQIIQKLKALQEQGITQSETYQYSDIEQLKQCTGAANPFRKEAKELQQVIMSSNDVIFRVPAYQAADLAFSCVYCSDNAVESCKKMTKYLERAQKSVAIQ</sequence>
<accession>A0A1N6M5E0</accession>
<feature type="chain" id="PRO_5012048783" description="Lipoprotein" evidence="1">
    <location>
        <begin position="22"/>
        <end position="125"/>
    </location>
</feature>
<evidence type="ECO:0000313" key="3">
    <source>
        <dbReference type="Proteomes" id="UP000184774"/>
    </source>
</evidence>
<protein>
    <recommendedName>
        <fullName evidence="4">Lipoprotein</fullName>
    </recommendedName>
</protein>
<dbReference type="RefSeq" id="WP_074373184.1">
    <property type="nucleotide sequence ID" value="NZ_AP024907.1"/>
</dbReference>
<proteinExistence type="predicted"/>
<evidence type="ECO:0000313" key="2">
    <source>
        <dbReference type="EMBL" id="SIO94648.1"/>
    </source>
</evidence>
<evidence type="ECO:0008006" key="4">
    <source>
        <dbReference type="Google" id="ProtNLM"/>
    </source>
</evidence>
<dbReference type="PROSITE" id="PS51257">
    <property type="entry name" value="PROKAR_LIPOPROTEIN"/>
    <property type="match status" value="1"/>
</dbReference>
<feature type="signal peptide" evidence="1">
    <location>
        <begin position="1"/>
        <end position="21"/>
    </location>
</feature>
<evidence type="ECO:0000256" key="1">
    <source>
        <dbReference type="SAM" id="SignalP"/>
    </source>
</evidence>
<dbReference type="OrthoDB" id="9828276at2"/>
<dbReference type="Proteomes" id="UP000184774">
    <property type="component" value="Unassembled WGS sequence"/>
</dbReference>
<keyword evidence="1" id="KW-0732">Signal</keyword>
<name>A0A1N6M5E0_9VIBR</name>
<organism evidence="2 3">
    <name type="scientific">Vibrio spartinae</name>
    <dbReference type="NCBI Taxonomy" id="1918945"/>
    <lineage>
        <taxon>Bacteria</taxon>
        <taxon>Pseudomonadati</taxon>
        <taxon>Pseudomonadota</taxon>
        <taxon>Gammaproteobacteria</taxon>
        <taxon>Vibrionales</taxon>
        <taxon>Vibrionaceae</taxon>
        <taxon>Vibrio</taxon>
    </lineage>
</organism>
<dbReference type="EMBL" id="FSSB01000016">
    <property type="protein sequence ID" value="SIO94648.1"/>
    <property type="molecule type" value="Genomic_DNA"/>
</dbReference>